<evidence type="ECO:0000313" key="4">
    <source>
        <dbReference type="Proteomes" id="UP000326979"/>
    </source>
</evidence>
<dbReference type="Pfam" id="PF00582">
    <property type="entry name" value="Usp"/>
    <property type="match status" value="2"/>
</dbReference>
<dbReference type="InterPro" id="IPR014729">
    <property type="entry name" value="Rossmann-like_a/b/a_fold"/>
</dbReference>
<proteinExistence type="inferred from homology"/>
<organism evidence="3 4">
    <name type="scientific">Streptomyces phyllanthi</name>
    <dbReference type="NCBI Taxonomy" id="1803180"/>
    <lineage>
        <taxon>Bacteria</taxon>
        <taxon>Bacillati</taxon>
        <taxon>Actinomycetota</taxon>
        <taxon>Actinomycetes</taxon>
        <taxon>Kitasatosporales</taxon>
        <taxon>Streptomycetaceae</taxon>
        <taxon>Streptomyces</taxon>
    </lineage>
</organism>
<keyword evidence="4" id="KW-1185">Reference proteome</keyword>
<dbReference type="InterPro" id="IPR006016">
    <property type="entry name" value="UspA"/>
</dbReference>
<accession>A0A5N8VZL8</accession>
<sequence length="296" mass="31628">MLSPIVVGFDGSAESRAAVDWAAREARRRGLPLRLVTAWIWRPVDVPSAQESEAQKQWAQQLLNEARRDLVAKYPDLPVAVEQVSDLAPRALLESAEGAETLVLGSRGHGAVAGFLLGSVGQHVLARARVPVVLVRAHEPEALEGAPAADEDGGEVVVGIQDRGEPAEELLRFAFAVAAARGATLRVVHAWSRPPVFAYNPGAVLMGDEDGGMEARVEKELLEALAPWRERCPQVEVVHRIELAAAAEVVLQAARNAALVVVGRKTHRPALGMRIGPVTHGVIHHATAPVAVVPHD</sequence>
<dbReference type="SUPFAM" id="SSF52402">
    <property type="entry name" value="Adenine nucleotide alpha hydrolases-like"/>
    <property type="match status" value="2"/>
</dbReference>
<dbReference type="PRINTS" id="PR01438">
    <property type="entry name" value="UNVRSLSTRESS"/>
</dbReference>
<dbReference type="InterPro" id="IPR006015">
    <property type="entry name" value="Universal_stress_UspA"/>
</dbReference>
<dbReference type="PANTHER" id="PTHR46268:SF6">
    <property type="entry name" value="UNIVERSAL STRESS PROTEIN UP12"/>
    <property type="match status" value="1"/>
</dbReference>
<dbReference type="EMBL" id="VJZE01000044">
    <property type="protein sequence ID" value="MPY40146.1"/>
    <property type="molecule type" value="Genomic_DNA"/>
</dbReference>
<dbReference type="OrthoDB" id="4867015at2"/>
<dbReference type="Gene3D" id="3.40.50.620">
    <property type="entry name" value="HUPs"/>
    <property type="match status" value="2"/>
</dbReference>
<protein>
    <submittedName>
        <fullName evidence="3">Universal stress protein</fullName>
    </submittedName>
</protein>
<dbReference type="RefSeq" id="WP_152782318.1">
    <property type="nucleotide sequence ID" value="NZ_BAABEQ010000062.1"/>
</dbReference>
<comment type="caution">
    <text evidence="3">The sequence shown here is derived from an EMBL/GenBank/DDBJ whole genome shotgun (WGS) entry which is preliminary data.</text>
</comment>
<feature type="domain" description="UspA" evidence="2">
    <location>
        <begin position="157"/>
        <end position="294"/>
    </location>
</feature>
<dbReference type="PANTHER" id="PTHR46268">
    <property type="entry name" value="STRESS RESPONSE PROTEIN NHAX"/>
    <property type="match status" value="1"/>
</dbReference>
<gene>
    <name evidence="3" type="ORF">FNH04_09540</name>
</gene>
<evidence type="ECO:0000259" key="2">
    <source>
        <dbReference type="Pfam" id="PF00582"/>
    </source>
</evidence>
<evidence type="ECO:0000256" key="1">
    <source>
        <dbReference type="ARBA" id="ARBA00008791"/>
    </source>
</evidence>
<comment type="similarity">
    <text evidence="1">Belongs to the universal stress protein A family.</text>
</comment>
<feature type="domain" description="UspA" evidence="2">
    <location>
        <begin position="1"/>
        <end position="136"/>
    </location>
</feature>
<name>A0A5N8VZL8_9ACTN</name>
<dbReference type="AlphaFoldDB" id="A0A5N8VZL8"/>
<reference evidence="3 4" key="1">
    <citation type="submission" date="2019-07" db="EMBL/GenBank/DDBJ databases">
        <title>New species of Amycolatopsis and Streptomyces.</title>
        <authorList>
            <person name="Duangmal K."/>
            <person name="Teo W.F.A."/>
            <person name="Lipun K."/>
        </authorList>
    </citation>
    <scope>NUCLEOTIDE SEQUENCE [LARGE SCALE GENOMIC DNA]</scope>
    <source>
        <strain evidence="3 4">TISTR 2346</strain>
    </source>
</reference>
<evidence type="ECO:0000313" key="3">
    <source>
        <dbReference type="EMBL" id="MPY40146.1"/>
    </source>
</evidence>
<dbReference type="Proteomes" id="UP000326979">
    <property type="component" value="Unassembled WGS sequence"/>
</dbReference>